<evidence type="ECO:0000313" key="2">
    <source>
        <dbReference type="EMBL" id="BBH92524.1"/>
    </source>
</evidence>
<dbReference type="GO" id="GO:0004659">
    <property type="term" value="F:prenyltransferase activity"/>
    <property type="evidence" value="ECO:0007669"/>
    <property type="project" value="InterPro"/>
</dbReference>
<evidence type="ECO:0008006" key="3">
    <source>
        <dbReference type="Google" id="ProtNLM"/>
    </source>
</evidence>
<sequence>MSEDRRTTAREEVLREALAFLSGRLERLLLEVPAPLQEDVALALRQESKLLTWRTAELSGGDPVQGPGEPRAGRWPLLTFLIAGALCPEGEPDYAAGAALAIECLVCAIDIFDDLVDDDQTPLLQTIGEARAINVAAALLTLAQQAILAVAASARPPAAEPPVLLAELQTATLACLAGQQQDLLAEALPLTAWCREECLALAAAKAGSLMRLACRLGALAAGVPPSLCEQFSRLGELLGIAGQLDNDCHDLHAVLTRPPTLSRPKSDLRRGKKTLPLVLAAASGCAPDALLALQQGTAMQAALSTNLAEAITAAWSISLLYRERARLCLQAIEACQPLPPELHQILGL</sequence>
<reference evidence="2" key="1">
    <citation type="submission" date="2018-12" db="EMBL/GenBank/DDBJ databases">
        <title>Novel natural products biosynthetic potential of the class Ktedonobacteria.</title>
        <authorList>
            <person name="Zheng Y."/>
            <person name="Saitou A."/>
            <person name="Wang C.M."/>
            <person name="Toyoda A."/>
            <person name="Minakuchi Y."/>
            <person name="Sekiguchi Y."/>
            <person name="Ueda K."/>
            <person name="Takano H."/>
            <person name="Sakai Y."/>
            <person name="Yokota A."/>
            <person name="Yabe S."/>
        </authorList>
    </citation>
    <scope>NUCLEOTIDE SEQUENCE</scope>
    <source>
        <strain evidence="2">A3-2</strain>
    </source>
</reference>
<keyword evidence="1" id="KW-0808">Transferase</keyword>
<dbReference type="GO" id="GO:0008299">
    <property type="term" value="P:isoprenoid biosynthetic process"/>
    <property type="evidence" value="ECO:0007669"/>
    <property type="project" value="InterPro"/>
</dbReference>
<evidence type="ECO:0000256" key="1">
    <source>
        <dbReference type="RuleBase" id="RU004466"/>
    </source>
</evidence>
<dbReference type="Gene3D" id="1.10.600.10">
    <property type="entry name" value="Farnesyl Diphosphate Synthase"/>
    <property type="match status" value="1"/>
</dbReference>
<dbReference type="PANTHER" id="PTHR12001">
    <property type="entry name" value="GERANYLGERANYL PYROPHOSPHATE SYNTHASE"/>
    <property type="match status" value="1"/>
</dbReference>
<dbReference type="PANTHER" id="PTHR12001:SF86">
    <property type="entry name" value="GERANYLGERANYL DIPHOSPHATE SYNTHASE"/>
    <property type="match status" value="1"/>
</dbReference>
<comment type="similarity">
    <text evidence="1">Belongs to the FPP/GGPP synthase family.</text>
</comment>
<dbReference type="SUPFAM" id="SSF48576">
    <property type="entry name" value="Terpenoid synthases"/>
    <property type="match status" value="1"/>
</dbReference>
<name>A0A455T501_9CHLR</name>
<gene>
    <name evidence="2" type="ORF">KTA_07230</name>
</gene>
<dbReference type="InterPro" id="IPR008949">
    <property type="entry name" value="Isoprenoid_synthase_dom_sf"/>
</dbReference>
<dbReference type="Pfam" id="PF00348">
    <property type="entry name" value="polyprenyl_synt"/>
    <property type="match status" value="1"/>
</dbReference>
<dbReference type="AlphaFoldDB" id="A0A455T501"/>
<dbReference type="EMBL" id="AP019377">
    <property type="protein sequence ID" value="BBH92524.1"/>
    <property type="molecule type" value="Genomic_DNA"/>
</dbReference>
<dbReference type="CDD" id="cd00867">
    <property type="entry name" value="Trans_IPPS"/>
    <property type="match status" value="1"/>
</dbReference>
<proteinExistence type="inferred from homology"/>
<accession>A0A455T501</accession>
<dbReference type="InterPro" id="IPR000092">
    <property type="entry name" value="Polyprenyl_synt"/>
</dbReference>
<organism evidence="2">
    <name type="scientific">Thermogemmatispora argillosa</name>
    <dbReference type="NCBI Taxonomy" id="2045280"/>
    <lineage>
        <taxon>Bacteria</taxon>
        <taxon>Bacillati</taxon>
        <taxon>Chloroflexota</taxon>
        <taxon>Ktedonobacteria</taxon>
        <taxon>Thermogemmatisporales</taxon>
        <taxon>Thermogemmatisporaceae</taxon>
        <taxon>Thermogemmatispora</taxon>
    </lineage>
</organism>
<protein>
    <recommendedName>
        <fullName evidence="3">Polyprenyl synthetase</fullName>
    </recommendedName>
</protein>